<dbReference type="GO" id="GO:0016740">
    <property type="term" value="F:transferase activity"/>
    <property type="evidence" value="ECO:0007669"/>
    <property type="project" value="UniProtKB-KW"/>
</dbReference>
<dbReference type="InterPro" id="IPR029055">
    <property type="entry name" value="Ntn_hydrolases_N"/>
</dbReference>
<evidence type="ECO:0000313" key="3">
    <source>
        <dbReference type="EMBL" id="GBM20891.1"/>
    </source>
</evidence>
<dbReference type="Proteomes" id="UP000499080">
    <property type="component" value="Unassembled WGS sequence"/>
</dbReference>
<evidence type="ECO:0000256" key="1">
    <source>
        <dbReference type="ARBA" id="ARBA00022679"/>
    </source>
</evidence>
<keyword evidence="4" id="KW-1185">Reference proteome</keyword>
<name>A0A4Y2DVW4_ARAVE</name>
<protein>
    <submittedName>
        <fullName evidence="3">Uncharacterized protein</fullName>
    </submittedName>
</protein>
<gene>
    <name evidence="3" type="ORF">AVEN_266596_1</name>
</gene>
<dbReference type="OrthoDB" id="191723at2759"/>
<dbReference type="Gene3D" id="3.60.20.10">
    <property type="entry name" value="Glutamine Phosphoribosylpyrophosphate, subunit 1, domain 1"/>
    <property type="match status" value="1"/>
</dbReference>
<sequence>MFCLPVLPDNDDECEGYVVASESCAFPSVSGKLLREVEPGEILEITKHGLRSICIVPRSQATEEYPYAFSRYHYFAKGWHTMEVELRPLAFRILEL</sequence>
<reference evidence="3 4" key="1">
    <citation type="journal article" date="2019" name="Sci. Rep.">
        <title>Orb-weaving spider Araneus ventricosus genome elucidates the spidroin gene catalogue.</title>
        <authorList>
            <person name="Kono N."/>
            <person name="Nakamura H."/>
            <person name="Ohtoshi R."/>
            <person name="Moran D.A.P."/>
            <person name="Shinohara A."/>
            <person name="Yoshida Y."/>
            <person name="Fujiwara M."/>
            <person name="Mori M."/>
            <person name="Tomita M."/>
            <person name="Arakawa K."/>
        </authorList>
    </citation>
    <scope>NUCLEOTIDE SEQUENCE [LARGE SCALE GENOMIC DNA]</scope>
</reference>
<dbReference type="PANTHER" id="PTHR11907">
    <property type="entry name" value="AMIDOPHOSPHORIBOSYLTRANSFERASE"/>
    <property type="match status" value="1"/>
</dbReference>
<comment type="caution">
    <text evidence="3">The sequence shown here is derived from an EMBL/GenBank/DDBJ whole genome shotgun (WGS) entry which is preliminary data.</text>
</comment>
<keyword evidence="1" id="KW-0808">Transferase</keyword>
<dbReference type="AlphaFoldDB" id="A0A4Y2DVW4"/>
<keyword evidence="2" id="KW-0315">Glutamine amidotransferase</keyword>
<proteinExistence type="predicted"/>
<evidence type="ECO:0000313" key="4">
    <source>
        <dbReference type="Proteomes" id="UP000499080"/>
    </source>
</evidence>
<evidence type="ECO:0000256" key="2">
    <source>
        <dbReference type="ARBA" id="ARBA00022962"/>
    </source>
</evidence>
<dbReference type="EMBL" id="BGPR01090832">
    <property type="protein sequence ID" value="GBM20891.1"/>
    <property type="molecule type" value="Genomic_DNA"/>
</dbReference>
<dbReference type="SUPFAM" id="SSF56235">
    <property type="entry name" value="N-terminal nucleophile aminohydrolases (Ntn hydrolases)"/>
    <property type="match status" value="1"/>
</dbReference>
<accession>A0A4Y2DVW4</accession>
<organism evidence="3 4">
    <name type="scientific">Araneus ventricosus</name>
    <name type="common">Orbweaver spider</name>
    <name type="synonym">Epeira ventricosa</name>
    <dbReference type="NCBI Taxonomy" id="182803"/>
    <lineage>
        <taxon>Eukaryota</taxon>
        <taxon>Metazoa</taxon>
        <taxon>Ecdysozoa</taxon>
        <taxon>Arthropoda</taxon>
        <taxon>Chelicerata</taxon>
        <taxon>Arachnida</taxon>
        <taxon>Araneae</taxon>
        <taxon>Araneomorphae</taxon>
        <taxon>Entelegynae</taxon>
        <taxon>Araneoidea</taxon>
        <taxon>Araneidae</taxon>
        <taxon>Araneus</taxon>
    </lineage>
</organism>